<feature type="compositionally biased region" description="Pro residues" evidence="1">
    <location>
        <begin position="261"/>
        <end position="277"/>
    </location>
</feature>
<comment type="caution">
    <text evidence="2">The sequence shown here is derived from an EMBL/GenBank/DDBJ whole genome shotgun (WGS) entry which is preliminary data.</text>
</comment>
<dbReference type="Proteomes" id="UP001208570">
    <property type="component" value="Unassembled WGS sequence"/>
</dbReference>
<feature type="compositionally biased region" description="Low complexity" evidence="1">
    <location>
        <begin position="278"/>
        <end position="288"/>
    </location>
</feature>
<evidence type="ECO:0000313" key="2">
    <source>
        <dbReference type="EMBL" id="KAK2165754.1"/>
    </source>
</evidence>
<organism evidence="2 3">
    <name type="scientific">Paralvinella palmiformis</name>
    <dbReference type="NCBI Taxonomy" id="53620"/>
    <lineage>
        <taxon>Eukaryota</taxon>
        <taxon>Metazoa</taxon>
        <taxon>Spiralia</taxon>
        <taxon>Lophotrochozoa</taxon>
        <taxon>Annelida</taxon>
        <taxon>Polychaeta</taxon>
        <taxon>Sedentaria</taxon>
        <taxon>Canalipalpata</taxon>
        <taxon>Terebellida</taxon>
        <taxon>Terebelliformia</taxon>
        <taxon>Alvinellidae</taxon>
        <taxon>Paralvinella</taxon>
    </lineage>
</organism>
<name>A0AAD9K6F8_9ANNE</name>
<dbReference type="EMBL" id="JAODUP010000045">
    <property type="protein sequence ID" value="KAK2165754.1"/>
    <property type="molecule type" value="Genomic_DNA"/>
</dbReference>
<accession>A0AAD9K6F8</accession>
<sequence>MFKFRRETWGKKIDHEREWSTCYSDVMRGYGKFLGKNLIHLRKAPKLHQAKSRQYPKLSGPLAPRVDHMWDVLQGKGIAGYGNSRQRLSWLLSEQQKKRTLQYRKARAADPEHIRSTKQTAWKDNLILPRLDSVQDAGRRTKLLTPREVLVNIPQQRLPRWSKNIDVGCSYQRRTPLDNMADARDRIRNARTPLCSSDDVPRAGLPTVWKKKPAHHIQIPPPYQVQPPPIPFSHTRESNLHAYPGGDTHRSGAQVSTQTTPPSPPAPPAAPQTPRTPPLGAAALTPLPEIKKRRFAPRMSNGLSGLAPPRVRFPLPEVEPARTRPDISYIVDRYPATPDLRTRLTSNRASKSTISAR</sequence>
<evidence type="ECO:0000313" key="3">
    <source>
        <dbReference type="Proteomes" id="UP001208570"/>
    </source>
</evidence>
<proteinExistence type="predicted"/>
<evidence type="ECO:0000256" key="1">
    <source>
        <dbReference type="SAM" id="MobiDB-lite"/>
    </source>
</evidence>
<dbReference type="AlphaFoldDB" id="A0AAD9K6F8"/>
<reference evidence="2" key="1">
    <citation type="journal article" date="2023" name="Mol. Biol. Evol.">
        <title>Third-Generation Sequencing Reveals the Adaptive Role of the Epigenome in Three Deep-Sea Polychaetes.</title>
        <authorList>
            <person name="Perez M."/>
            <person name="Aroh O."/>
            <person name="Sun Y."/>
            <person name="Lan Y."/>
            <person name="Juniper S.K."/>
            <person name="Young C.R."/>
            <person name="Angers B."/>
            <person name="Qian P.Y."/>
        </authorList>
    </citation>
    <scope>NUCLEOTIDE SEQUENCE</scope>
    <source>
        <strain evidence="2">P08H-3</strain>
    </source>
</reference>
<protein>
    <submittedName>
        <fullName evidence="2">Uncharacterized protein</fullName>
    </submittedName>
</protein>
<feature type="region of interest" description="Disordered" evidence="1">
    <location>
        <begin position="228"/>
        <end position="308"/>
    </location>
</feature>
<keyword evidence="3" id="KW-1185">Reference proteome</keyword>
<gene>
    <name evidence="2" type="ORF">LSH36_45g00000</name>
</gene>